<gene>
    <name evidence="2" type="ORF">FC695_30975</name>
</gene>
<comment type="caution">
    <text evidence="2">The sequence shown here is derived from an EMBL/GenBank/DDBJ whole genome shotgun (WGS) entry which is preliminary data.</text>
</comment>
<organism evidence="2 3">
    <name type="scientific">Bacillus cereus</name>
    <dbReference type="NCBI Taxonomy" id="1396"/>
    <lineage>
        <taxon>Bacteria</taxon>
        <taxon>Bacillati</taxon>
        <taxon>Bacillota</taxon>
        <taxon>Bacilli</taxon>
        <taxon>Bacillales</taxon>
        <taxon>Bacillaceae</taxon>
        <taxon>Bacillus</taxon>
        <taxon>Bacillus cereus group</taxon>
    </lineage>
</organism>
<accession>A0A9X9A3R0</accession>
<reference evidence="2 3" key="1">
    <citation type="journal article" date="2019" name="Environ. Microbiol.">
        <title>An active ?-lactamase is a part of an orchestrated cell wall stress resistance network of Bacillus subtilis and related rhizosphere species.</title>
        <authorList>
            <person name="Bucher T."/>
            <person name="Keren-Paz A."/>
            <person name="Hausser J."/>
            <person name="Olender T."/>
            <person name="Cytryn E."/>
            <person name="Kolodkin-Gal I."/>
        </authorList>
    </citation>
    <scope>NUCLEOTIDE SEQUENCE [LARGE SCALE GENOMIC DNA]</scope>
    <source>
        <strain evidence="2 3">I32</strain>
    </source>
</reference>
<feature type="non-terminal residue" evidence="2">
    <location>
        <position position="110"/>
    </location>
</feature>
<dbReference type="AlphaFoldDB" id="A0A9X9A3R0"/>
<evidence type="ECO:0000259" key="1">
    <source>
        <dbReference type="Pfam" id="PF00975"/>
    </source>
</evidence>
<dbReference type="InterPro" id="IPR001031">
    <property type="entry name" value="Thioesterase"/>
</dbReference>
<dbReference type="Gene3D" id="3.40.50.1820">
    <property type="entry name" value="alpha/beta hydrolase"/>
    <property type="match status" value="1"/>
</dbReference>
<dbReference type="SUPFAM" id="SSF53474">
    <property type="entry name" value="alpha/beta-Hydrolases"/>
    <property type="match status" value="1"/>
</dbReference>
<dbReference type="InterPro" id="IPR029058">
    <property type="entry name" value="AB_hydrolase_fold"/>
</dbReference>
<sequence>GWSLGGNVVHAMAAQLQNEGEEVELLVMLDSYPGHFLPNTEAPTEEEALIALLALGGYDPDNMDGKPLTMESAVEILRKDGSALASLEEETILNLKETYVNSVGLLGKYV</sequence>
<feature type="non-terminal residue" evidence="2">
    <location>
        <position position="1"/>
    </location>
</feature>
<proteinExistence type="predicted"/>
<evidence type="ECO:0000313" key="2">
    <source>
        <dbReference type="EMBL" id="TKI92768.1"/>
    </source>
</evidence>
<evidence type="ECO:0000313" key="3">
    <source>
        <dbReference type="Proteomes" id="UP000308444"/>
    </source>
</evidence>
<name>A0A9X9A3R0_BACCE</name>
<dbReference type="Proteomes" id="UP000308444">
    <property type="component" value="Unassembled WGS sequence"/>
</dbReference>
<feature type="domain" description="Thioesterase" evidence="1">
    <location>
        <begin position="1"/>
        <end position="87"/>
    </location>
</feature>
<dbReference type="Pfam" id="PF00975">
    <property type="entry name" value="Thioesterase"/>
    <property type="match status" value="1"/>
</dbReference>
<dbReference type="EMBL" id="SZOH01002890">
    <property type="protein sequence ID" value="TKI92768.1"/>
    <property type="molecule type" value="Genomic_DNA"/>
</dbReference>
<protein>
    <recommendedName>
        <fullName evidence="1">Thioesterase domain-containing protein</fullName>
    </recommendedName>
</protein>